<dbReference type="GeneID" id="83064257"/>
<feature type="compositionally biased region" description="Basic and acidic residues" evidence="1">
    <location>
        <begin position="100"/>
        <end position="112"/>
    </location>
</feature>
<evidence type="ECO:0000313" key="3">
    <source>
        <dbReference type="Proteomes" id="UP000218824"/>
    </source>
</evidence>
<feature type="region of interest" description="Disordered" evidence="1">
    <location>
        <begin position="64"/>
        <end position="83"/>
    </location>
</feature>
<feature type="region of interest" description="Disordered" evidence="1">
    <location>
        <begin position="1"/>
        <end position="20"/>
    </location>
</feature>
<proteinExistence type="predicted"/>
<dbReference type="RefSeq" id="WP_096378086.1">
    <property type="nucleotide sequence ID" value="NZ_AP014940.1"/>
</dbReference>
<sequence>MERRLPRPLPASNAAPRPALWPGRTAWIRPVLTSAALCLALAACGERAPAPAAAPAAPVASPIDAASPAPPTTPTTPAANAAAEPAAPPYRFAFASKGDPSSDKRRKDPRVVEWGEDGCGAYPVALVESIPLRDAWLLPDWVVEFDDKDREIQRWGRPMAAELTGLDGTRLRFRVDGHGQRGEFATTPDGALQALPGQASSASLYASARQIECPALATFAESDYVQCFVVKDAAGGERRLAWEAPCT</sequence>
<name>A0AAU9AKX7_LYSEN</name>
<gene>
    <name evidence="2" type="ORF">LEN_2398</name>
</gene>
<feature type="region of interest" description="Disordered" evidence="1">
    <location>
        <begin position="91"/>
        <end position="112"/>
    </location>
</feature>
<accession>A0AAU9AKX7</accession>
<dbReference type="Proteomes" id="UP000218824">
    <property type="component" value="Chromosome"/>
</dbReference>
<evidence type="ECO:0008006" key="4">
    <source>
        <dbReference type="Google" id="ProtNLM"/>
    </source>
</evidence>
<evidence type="ECO:0000313" key="2">
    <source>
        <dbReference type="EMBL" id="BAV97885.1"/>
    </source>
</evidence>
<organism evidence="2 3">
    <name type="scientific">Lysobacter enzymogenes</name>
    <dbReference type="NCBI Taxonomy" id="69"/>
    <lineage>
        <taxon>Bacteria</taxon>
        <taxon>Pseudomonadati</taxon>
        <taxon>Pseudomonadota</taxon>
        <taxon>Gammaproteobacteria</taxon>
        <taxon>Lysobacterales</taxon>
        <taxon>Lysobacteraceae</taxon>
        <taxon>Lysobacter</taxon>
    </lineage>
</organism>
<evidence type="ECO:0000256" key="1">
    <source>
        <dbReference type="SAM" id="MobiDB-lite"/>
    </source>
</evidence>
<reference evidence="2 3" key="1">
    <citation type="journal article" date="2017" name="DNA Res.">
        <title>Complete genome sequence and expression profile of the commercial lytic enzyme producer Lysobacter enzymogenes M497-1.</title>
        <authorList>
            <person name="Takami H."/>
            <person name="Toyoda A."/>
            <person name="Uchiyama I."/>
            <person name="Itoh T."/>
            <person name="Takaki Y."/>
            <person name="Arai W."/>
            <person name="Nishi S."/>
            <person name="Kawai M."/>
            <person name="Shinya K."/>
            <person name="Ikeda H."/>
        </authorList>
    </citation>
    <scope>NUCLEOTIDE SEQUENCE [LARGE SCALE GENOMIC DNA]</scope>
    <source>
        <strain evidence="2 3">M497-1</strain>
    </source>
</reference>
<dbReference type="KEGG" id="lem:LEN_2398"/>
<dbReference type="EMBL" id="AP014940">
    <property type="protein sequence ID" value="BAV97885.1"/>
    <property type="molecule type" value="Genomic_DNA"/>
</dbReference>
<dbReference type="AlphaFoldDB" id="A0AAU9AKX7"/>
<protein>
    <recommendedName>
        <fullName evidence="4">Lipoprotein</fullName>
    </recommendedName>
</protein>